<dbReference type="GO" id="GO:0009247">
    <property type="term" value="P:glycolipid biosynthetic process"/>
    <property type="evidence" value="ECO:0007669"/>
    <property type="project" value="InterPro"/>
</dbReference>
<evidence type="ECO:0000313" key="10">
    <source>
        <dbReference type="EMBL" id="GFH44608.1"/>
    </source>
</evidence>
<proteinExistence type="inferred from homology"/>
<keyword evidence="6" id="KW-1133">Transmembrane helix</keyword>
<keyword evidence="4" id="KW-0812">Transmembrane</keyword>
<dbReference type="Pfam" id="PF03567">
    <property type="entry name" value="Sulfotransfer_2"/>
    <property type="match status" value="1"/>
</dbReference>
<name>A0AAD3CFC8_9STRA</name>
<keyword evidence="5" id="KW-0735">Signal-anchor</keyword>
<organism evidence="10 11">
    <name type="scientific">Chaetoceros tenuissimus</name>
    <dbReference type="NCBI Taxonomy" id="426638"/>
    <lineage>
        <taxon>Eukaryota</taxon>
        <taxon>Sar</taxon>
        <taxon>Stramenopiles</taxon>
        <taxon>Ochrophyta</taxon>
        <taxon>Bacillariophyta</taxon>
        <taxon>Coscinodiscophyceae</taxon>
        <taxon>Chaetocerotophycidae</taxon>
        <taxon>Chaetocerotales</taxon>
        <taxon>Chaetocerotaceae</taxon>
        <taxon>Chaetoceros</taxon>
    </lineage>
</organism>
<evidence type="ECO:0000256" key="8">
    <source>
        <dbReference type="ARBA" id="ARBA00023136"/>
    </source>
</evidence>
<evidence type="ECO:0000256" key="3">
    <source>
        <dbReference type="ARBA" id="ARBA00022679"/>
    </source>
</evidence>
<evidence type="ECO:0000256" key="2">
    <source>
        <dbReference type="ARBA" id="ARBA00008124"/>
    </source>
</evidence>
<dbReference type="AlphaFoldDB" id="A0AAD3CFC8"/>
<dbReference type="PANTHER" id="PTHR14647:SF87">
    <property type="entry name" value="PUTATIVE-RELATED"/>
    <property type="match status" value="1"/>
</dbReference>
<keyword evidence="8" id="KW-0472">Membrane</keyword>
<dbReference type="GO" id="GO:0001733">
    <property type="term" value="F:galactosylceramide sulfotransferase activity"/>
    <property type="evidence" value="ECO:0007669"/>
    <property type="project" value="InterPro"/>
</dbReference>
<evidence type="ECO:0000256" key="6">
    <source>
        <dbReference type="ARBA" id="ARBA00022989"/>
    </source>
</evidence>
<evidence type="ECO:0000256" key="5">
    <source>
        <dbReference type="ARBA" id="ARBA00022968"/>
    </source>
</evidence>
<dbReference type="PANTHER" id="PTHR14647">
    <property type="entry name" value="GALACTOSE-3-O-SULFOTRANSFERASE"/>
    <property type="match status" value="1"/>
</dbReference>
<reference evidence="10 11" key="1">
    <citation type="journal article" date="2021" name="Sci. Rep.">
        <title>The genome of the diatom Chaetoceros tenuissimus carries an ancient integrated fragment of an extant virus.</title>
        <authorList>
            <person name="Hongo Y."/>
            <person name="Kimura K."/>
            <person name="Takaki Y."/>
            <person name="Yoshida Y."/>
            <person name="Baba S."/>
            <person name="Kobayashi G."/>
            <person name="Nagasaki K."/>
            <person name="Hano T."/>
            <person name="Tomaru Y."/>
        </authorList>
    </citation>
    <scope>NUCLEOTIDE SEQUENCE [LARGE SCALE GENOMIC DNA]</scope>
    <source>
        <strain evidence="10 11">NIES-3715</strain>
    </source>
</reference>
<sequence>MVLLSVLVLSESVLYRFRFKEQGRYSKQVTKTDALLQVTSTAKLHVPSRAFPVYPHSFPCIQEESTDKDTGIIFIKIHKSASSTISNLVKRWSKNKAIHPNMKQCKAHFQHAFAWSLPKLDKRIREKSFLFTFIREPTERFVSDFNYHGISKQKQYNEANLANFQNFTINMKKNEFYPGYGGYTFQYMTTQKEKVPPIANSKKYWNPSKPNIVQQPHALISHVDDLLQEYDFIGIASRMDESLVALTFLLKIPLDSVIYVRSRKTSGGYDFNAVKNECFFMQKTEATQDLKQYLASDQWKVSIAGDILLYKAVNLSLDKTIELIGREKFETRMNKYLELKNMVDDICGEAQCSRCSATGEVIDLTRMEKDKRCKVEWCIQAARIKLKQK</sequence>
<keyword evidence="3" id="KW-0808">Transferase</keyword>
<evidence type="ECO:0000256" key="1">
    <source>
        <dbReference type="ARBA" id="ARBA00004323"/>
    </source>
</evidence>
<keyword evidence="7" id="KW-0333">Golgi apparatus</keyword>
<evidence type="ECO:0000256" key="9">
    <source>
        <dbReference type="ARBA" id="ARBA00023180"/>
    </source>
</evidence>
<dbReference type="EMBL" id="BLLK01000020">
    <property type="protein sequence ID" value="GFH44608.1"/>
    <property type="molecule type" value="Genomic_DNA"/>
</dbReference>
<gene>
    <name evidence="10" type="ORF">CTEN210_01082</name>
</gene>
<dbReference type="InterPro" id="IPR009729">
    <property type="entry name" value="Gal-3-0_sulfotransfrase"/>
</dbReference>
<evidence type="ECO:0000256" key="7">
    <source>
        <dbReference type="ARBA" id="ARBA00023034"/>
    </source>
</evidence>
<comment type="similarity">
    <text evidence="2">Belongs to the galactose-3-O-sulfotransferase family.</text>
</comment>
<keyword evidence="11" id="KW-1185">Reference proteome</keyword>
<evidence type="ECO:0000256" key="4">
    <source>
        <dbReference type="ARBA" id="ARBA00022692"/>
    </source>
</evidence>
<comment type="subcellular location">
    <subcellularLocation>
        <location evidence="1">Golgi apparatus membrane</location>
        <topology evidence="1">Single-pass type II membrane protein</topology>
    </subcellularLocation>
</comment>
<dbReference type="GO" id="GO:0000139">
    <property type="term" value="C:Golgi membrane"/>
    <property type="evidence" value="ECO:0007669"/>
    <property type="project" value="UniProtKB-SubCell"/>
</dbReference>
<comment type="caution">
    <text evidence="10">The sequence shown here is derived from an EMBL/GenBank/DDBJ whole genome shotgun (WGS) entry which is preliminary data.</text>
</comment>
<accession>A0AAD3CFC8</accession>
<dbReference type="Proteomes" id="UP001054902">
    <property type="component" value="Unassembled WGS sequence"/>
</dbReference>
<dbReference type="InterPro" id="IPR005331">
    <property type="entry name" value="Sulfotransferase"/>
</dbReference>
<dbReference type="Gene3D" id="3.40.50.300">
    <property type="entry name" value="P-loop containing nucleotide triphosphate hydrolases"/>
    <property type="match status" value="1"/>
</dbReference>
<protein>
    <submittedName>
        <fullName evidence="10">Uncharacterized protein</fullName>
    </submittedName>
</protein>
<dbReference type="InterPro" id="IPR027417">
    <property type="entry name" value="P-loop_NTPase"/>
</dbReference>
<keyword evidence="9" id="KW-0325">Glycoprotein</keyword>
<evidence type="ECO:0000313" key="11">
    <source>
        <dbReference type="Proteomes" id="UP001054902"/>
    </source>
</evidence>